<reference evidence="2 3" key="1">
    <citation type="submission" date="2017-06" db="EMBL/GenBank/DDBJ databases">
        <title>Comparative genomic analysis of Ambrosia Fusariam Clade fungi.</title>
        <authorList>
            <person name="Stajich J.E."/>
            <person name="Carrillo J."/>
            <person name="Kijimoto T."/>
            <person name="Eskalen A."/>
            <person name="O'Donnell K."/>
            <person name="Kasson M."/>
        </authorList>
    </citation>
    <scope>NUCLEOTIDE SEQUENCE [LARGE SCALE GENOMIC DNA]</scope>
    <source>
        <strain evidence="2 3">NRRL62584</strain>
    </source>
</reference>
<dbReference type="AlphaFoldDB" id="A0A428PYJ1"/>
<dbReference type="Proteomes" id="UP000288168">
    <property type="component" value="Unassembled WGS sequence"/>
</dbReference>
<feature type="region of interest" description="Disordered" evidence="1">
    <location>
        <begin position="64"/>
        <end position="123"/>
    </location>
</feature>
<feature type="compositionally biased region" description="Low complexity" evidence="1">
    <location>
        <begin position="107"/>
        <end position="123"/>
    </location>
</feature>
<evidence type="ECO:0000313" key="3">
    <source>
        <dbReference type="Proteomes" id="UP000288168"/>
    </source>
</evidence>
<name>A0A428PYJ1_9HYPO</name>
<feature type="compositionally biased region" description="Polar residues" evidence="1">
    <location>
        <begin position="66"/>
        <end position="89"/>
    </location>
</feature>
<feature type="compositionally biased region" description="Polar residues" evidence="1">
    <location>
        <begin position="170"/>
        <end position="183"/>
    </location>
</feature>
<feature type="region of interest" description="Disordered" evidence="1">
    <location>
        <begin position="160"/>
        <end position="184"/>
    </location>
</feature>
<feature type="region of interest" description="Disordered" evidence="1">
    <location>
        <begin position="1"/>
        <end position="25"/>
    </location>
</feature>
<feature type="compositionally biased region" description="Basic and acidic residues" evidence="1">
    <location>
        <begin position="9"/>
        <end position="21"/>
    </location>
</feature>
<gene>
    <name evidence="2" type="ORF">CEP54_007929</name>
</gene>
<keyword evidence="3" id="KW-1185">Reference proteome</keyword>
<proteinExistence type="predicted"/>
<comment type="caution">
    <text evidence="2">The sequence shown here is derived from an EMBL/GenBank/DDBJ whole genome shotgun (WGS) entry which is preliminary data.</text>
</comment>
<protein>
    <submittedName>
        <fullName evidence="2">Uncharacterized protein</fullName>
    </submittedName>
</protein>
<organism evidence="2 3">
    <name type="scientific">Fusarium duplospermum</name>
    <dbReference type="NCBI Taxonomy" id="1325734"/>
    <lineage>
        <taxon>Eukaryota</taxon>
        <taxon>Fungi</taxon>
        <taxon>Dikarya</taxon>
        <taxon>Ascomycota</taxon>
        <taxon>Pezizomycotina</taxon>
        <taxon>Sordariomycetes</taxon>
        <taxon>Hypocreomycetidae</taxon>
        <taxon>Hypocreales</taxon>
        <taxon>Nectriaceae</taxon>
        <taxon>Fusarium</taxon>
        <taxon>Fusarium solani species complex</taxon>
    </lineage>
</organism>
<sequence>MMPLHPRGRLQEDVQTREIPADKPPVLPPAELLADQASLLRLVNDNLKLVRSDSSSFDRKFEHVRSTSSSYTEQPLNPSRIQSPVSDLGNTKPCLGDLSQYSRTNDRLSNLRSSSSSGGPTTTTVYQAAADAAAAAILEWHRPVTSYHKYELMSSTEDLVPDDTTERNSGECQDSKNSSSQTIVAHDTSPLKRVIANSQLDGVAEKLYQGSPKPSVQPAQAKPRVIKRSASGISLRSLTRGAKRTRRQIKMLASSAYRSGSRKFGRACKTIKRRHSKQRKQYSAWKALRRRLKPGDAIKGKTEKGFASFSMERSRHGHEDWWKVGVNKYQAPSWMRFGN</sequence>
<accession>A0A428PYJ1</accession>
<evidence type="ECO:0000256" key="1">
    <source>
        <dbReference type="SAM" id="MobiDB-lite"/>
    </source>
</evidence>
<dbReference type="EMBL" id="NKCI01000076">
    <property type="protein sequence ID" value="RSL58134.1"/>
    <property type="molecule type" value="Genomic_DNA"/>
</dbReference>
<evidence type="ECO:0000313" key="2">
    <source>
        <dbReference type="EMBL" id="RSL58134.1"/>
    </source>
</evidence>
<dbReference type="OrthoDB" id="4936392at2759"/>